<evidence type="ECO:0000313" key="4">
    <source>
        <dbReference type="Proteomes" id="UP000487757"/>
    </source>
</evidence>
<dbReference type="InterPro" id="IPR006680">
    <property type="entry name" value="Amidohydro-rel"/>
</dbReference>
<dbReference type="EMBL" id="WKKH01000001">
    <property type="protein sequence ID" value="MRX74461.1"/>
    <property type="molecule type" value="Genomic_DNA"/>
</dbReference>
<evidence type="ECO:0000256" key="1">
    <source>
        <dbReference type="SAM" id="Phobius"/>
    </source>
</evidence>
<dbReference type="RefSeq" id="WP_154278615.1">
    <property type="nucleotide sequence ID" value="NZ_JBHUJQ010000001.1"/>
</dbReference>
<evidence type="ECO:0000313" key="3">
    <source>
        <dbReference type="EMBL" id="MRX74461.1"/>
    </source>
</evidence>
<dbReference type="AlphaFoldDB" id="A0A7K0FSW6"/>
<dbReference type="SUPFAM" id="SSF51556">
    <property type="entry name" value="Metallo-dependent hydrolases"/>
    <property type="match status" value="1"/>
</dbReference>
<accession>A0A7K0FSW6</accession>
<organism evidence="3 4">
    <name type="scientific">Pedobacter petrophilus</name>
    <dbReference type="NCBI Taxonomy" id="1908241"/>
    <lineage>
        <taxon>Bacteria</taxon>
        <taxon>Pseudomonadati</taxon>
        <taxon>Bacteroidota</taxon>
        <taxon>Sphingobacteriia</taxon>
        <taxon>Sphingobacteriales</taxon>
        <taxon>Sphingobacteriaceae</taxon>
        <taxon>Pedobacter</taxon>
    </lineage>
</organism>
<dbReference type="GO" id="GO:0016810">
    <property type="term" value="F:hydrolase activity, acting on carbon-nitrogen (but not peptide) bonds"/>
    <property type="evidence" value="ECO:0007669"/>
    <property type="project" value="InterPro"/>
</dbReference>
<dbReference type="Proteomes" id="UP000487757">
    <property type="component" value="Unassembled WGS sequence"/>
</dbReference>
<feature type="transmembrane region" description="Helical" evidence="1">
    <location>
        <begin position="6"/>
        <end position="29"/>
    </location>
</feature>
<keyword evidence="1" id="KW-1133">Transmembrane helix</keyword>
<dbReference type="InterPro" id="IPR011059">
    <property type="entry name" value="Metal-dep_hydrolase_composite"/>
</dbReference>
<name>A0A7K0FSW6_9SPHI</name>
<dbReference type="PANTHER" id="PTHR43135">
    <property type="entry name" value="ALPHA-D-RIBOSE 1-METHYLPHOSPHONATE 5-TRIPHOSPHATE DIPHOSPHATASE"/>
    <property type="match status" value="1"/>
</dbReference>
<dbReference type="Gene3D" id="2.30.40.10">
    <property type="entry name" value="Urease, subunit C, domain 1"/>
    <property type="match status" value="1"/>
</dbReference>
<feature type="domain" description="Amidohydrolase-related" evidence="2">
    <location>
        <begin position="87"/>
        <end position="441"/>
    </location>
</feature>
<keyword evidence="3" id="KW-0378">Hydrolase</keyword>
<dbReference type="Gene3D" id="3.20.20.140">
    <property type="entry name" value="Metal-dependent hydrolases"/>
    <property type="match status" value="1"/>
</dbReference>
<dbReference type="InterPro" id="IPR051781">
    <property type="entry name" value="Metallo-dep_Hydrolase"/>
</dbReference>
<dbReference type="InterPro" id="IPR032466">
    <property type="entry name" value="Metal_Hydrolase"/>
</dbReference>
<dbReference type="OrthoDB" id="9797498at2"/>
<gene>
    <name evidence="3" type="ORF">GJU39_00040</name>
</gene>
<proteinExistence type="predicted"/>
<evidence type="ECO:0000259" key="2">
    <source>
        <dbReference type="Pfam" id="PF01979"/>
    </source>
</evidence>
<dbReference type="PANTHER" id="PTHR43135:SF3">
    <property type="entry name" value="ALPHA-D-RIBOSE 1-METHYLPHOSPHONATE 5-TRIPHOSPHATE DIPHOSPHATASE"/>
    <property type="match status" value="1"/>
</dbReference>
<dbReference type="SUPFAM" id="SSF51338">
    <property type="entry name" value="Composite domain of metallo-dependent hydrolases"/>
    <property type="match status" value="1"/>
</dbReference>
<sequence length="473" mass="52428">MQYKHLLRYFLLLPFLIIVNGCTSLNAGLKKYPQKKFVIKNVNVIPMVNRGEVLLNATVIIENRIIVSINGHIPNDAHVINGKGKWLIPGLVDMHVHVPTDGTFNNTYPTRAAAIFTSTQDVMTPFIANGVTTIFSLNSVVGNFGQRNEIIRGDVIGPRMALAAMINGGNEVGTANTPSDGRQSVRFAKAEGYEFIKVYSSLNTKTYKAIVDEAHMQGMKVIGHIPNEFKNKIEEAFVPYFGMVAHAEEYAKQSEDFSYHDAQRFAKLAKQNGTWLSPTLIVISKIAEQTRTLDSIRNLVSLQYVHPLLQNKWLTANKYNIGTSSERVIRLEKIVEFNNQLVKAFKETGVPIVAGTDAGSSGVIAGFSLHDELELLVKAGLTTEEALVSATRQPATWLGIESKIGTVESGKFADLVLLDGNPLESIKNTRSIFGVFVDGRWLDKSHIKGMLSDLSKRNLASKDKYEWSKRGEY</sequence>
<protein>
    <submittedName>
        <fullName evidence="3">Amidohydrolase family protein</fullName>
    </submittedName>
</protein>
<keyword evidence="1" id="KW-0812">Transmembrane</keyword>
<keyword evidence="1" id="KW-0472">Membrane</keyword>
<comment type="caution">
    <text evidence="3">The sequence shown here is derived from an EMBL/GenBank/DDBJ whole genome shotgun (WGS) entry which is preliminary data.</text>
</comment>
<reference evidence="3 4" key="1">
    <citation type="submission" date="2019-11" db="EMBL/GenBank/DDBJ databases">
        <title>Pedobacter petrophilus genome.</title>
        <authorList>
            <person name="Feldbauer M.J."/>
            <person name="Newman J.D."/>
        </authorList>
    </citation>
    <scope>NUCLEOTIDE SEQUENCE [LARGE SCALE GENOMIC DNA]</scope>
    <source>
        <strain evidence="3 4">LMG 29686</strain>
    </source>
</reference>
<dbReference type="Pfam" id="PF01979">
    <property type="entry name" value="Amidohydro_1"/>
    <property type="match status" value="1"/>
</dbReference>
<keyword evidence="4" id="KW-1185">Reference proteome</keyword>